<organism evidence="8 9">
    <name type="scientific">Aminipila terrae</name>
    <dbReference type="NCBI Taxonomy" id="2697030"/>
    <lineage>
        <taxon>Bacteria</taxon>
        <taxon>Bacillati</taxon>
        <taxon>Bacillota</taxon>
        <taxon>Clostridia</taxon>
        <taxon>Peptostreptococcales</taxon>
        <taxon>Anaerovoracaceae</taxon>
        <taxon>Aminipila</taxon>
    </lineage>
</organism>
<feature type="transmembrane region" description="Helical" evidence="6">
    <location>
        <begin position="255"/>
        <end position="278"/>
    </location>
</feature>
<dbReference type="NCBIfam" id="NF037997">
    <property type="entry name" value="Na_Pi_symport"/>
    <property type="match status" value="1"/>
</dbReference>
<keyword evidence="9" id="KW-1185">Reference proteome</keyword>
<feature type="domain" description="PhoU" evidence="7">
    <location>
        <begin position="466"/>
        <end position="548"/>
    </location>
</feature>
<evidence type="ECO:0000256" key="3">
    <source>
        <dbReference type="ARBA" id="ARBA00022692"/>
    </source>
</evidence>
<dbReference type="GO" id="GO:0005886">
    <property type="term" value="C:plasma membrane"/>
    <property type="evidence" value="ECO:0007669"/>
    <property type="project" value="UniProtKB-SubCell"/>
</dbReference>
<keyword evidence="5 6" id="KW-0472">Membrane</keyword>
<sequence>MEVNWFQVGITLLGSLAIFIYGMNLMSDGLQKTAGEKMRKVLSLLTKNPLIGVIVGALTAVVLQSSSATTVMVIGFVSAGLMNLPQAISIVLGANIGTTVTAQLIAFKVGNYLWIFILIGFILHVFMKKENWTNAGQTIFAFGLLFLSINIMGNVMKTIAELPEVIQFFMSVKEIPVIGVITGALITALVQSSTASIAVLQNLASQVGPDGVSSVVGLQAALPIIFGTNIGTTITAVVASVGAPANAKRTAAAHIIFNVTGTFIFMFFISFYCRMVQYISPAGLEYEVISRQIANAHMFFNIINTLIFLPFIWLLVKIVMKIIPSKDTDKLPSQPHFLDYNIIEQPVFAIHLATKELLRIADFALQMIKDVKKAFLANDSEAIKEVFKTEDIVNNLQEETVKYLASIFATDTLTEHQGNIVSGLIHIASDIEHIGDNCINIAEFADEKIKNGYEFSDIACAEIYECFDQALRMTRTTIKALEEGDLNRAKDLLVQEEEMNRTEERLKRQHIKRLYDKSCSPEFTVMYTDIVHNIERIGDSCKKIAEAVLSDIQFKENNITNKEFKDAI</sequence>
<keyword evidence="3 6" id="KW-0812">Transmembrane</keyword>
<feature type="transmembrane region" description="Helical" evidence="6">
    <location>
        <begin position="6"/>
        <end position="23"/>
    </location>
</feature>
<evidence type="ECO:0000313" key="9">
    <source>
        <dbReference type="Proteomes" id="UP000463883"/>
    </source>
</evidence>
<dbReference type="RefSeq" id="WP_162360850.1">
    <property type="nucleotide sequence ID" value="NZ_CP047591.1"/>
</dbReference>
<evidence type="ECO:0000256" key="1">
    <source>
        <dbReference type="ARBA" id="ARBA00004651"/>
    </source>
</evidence>
<dbReference type="KEGG" id="amic:Ami3637_00535"/>
<feature type="transmembrane region" description="Helical" evidence="6">
    <location>
        <begin position="298"/>
        <end position="316"/>
    </location>
</feature>
<dbReference type="PANTHER" id="PTHR10010:SF46">
    <property type="entry name" value="SODIUM-DEPENDENT PHOSPHATE TRANSPORT PROTEIN 2B"/>
    <property type="match status" value="1"/>
</dbReference>
<feature type="transmembrane region" description="Helical" evidence="6">
    <location>
        <begin position="71"/>
        <end position="97"/>
    </location>
</feature>
<dbReference type="InterPro" id="IPR004633">
    <property type="entry name" value="NaPi_cotrn-rel/YqeW-like"/>
</dbReference>
<dbReference type="PANTHER" id="PTHR10010">
    <property type="entry name" value="SOLUTE CARRIER FAMILY 34 SODIUM PHOSPHATE , MEMBER 2-RELATED"/>
    <property type="match status" value="1"/>
</dbReference>
<evidence type="ECO:0000259" key="7">
    <source>
        <dbReference type="Pfam" id="PF01895"/>
    </source>
</evidence>
<proteinExistence type="predicted"/>
<keyword evidence="2" id="KW-1003">Cell membrane</keyword>
<reference evidence="8 9" key="1">
    <citation type="submission" date="2020-01" db="EMBL/GenBank/DDBJ databases">
        <title>Genomic analysis of Aminipila sp. CBA3637.</title>
        <authorList>
            <person name="Kim Y.B."/>
            <person name="Roh S.W."/>
        </authorList>
    </citation>
    <scope>NUCLEOTIDE SEQUENCE [LARGE SCALE GENOMIC DNA]</scope>
    <source>
        <strain evidence="8 9">CBA3637</strain>
    </source>
</reference>
<dbReference type="AlphaFoldDB" id="A0A6P1MD69"/>
<evidence type="ECO:0000313" key="8">
    <source>
        <dbReference type="EMBL" id="QHI71073.1"/>
    </source>
</evidence>
<feature type="transmembrane region" description="Helical" evidence="6">
    <location>
        <begin position="220"/>
        <end position="243"/>
    </location>
</feature>
<dbReference type="Pfam" id="PF01895">
    <property type="entry name" value="PhoU"/>
    <property type="match status" value="2"/>
</dbReference>
<name>A0A6P1MD69_9FIRM</name>
<feature type="transmembrane region" description="Helical" evidence="6">
    <location>
        <begin position="44"/>
        <end position="65"/>
    </location>
</feature>
<evidence type="ECO:0000256" key="2">
    <source>
        <dbReference type="ARBA" id="ARBA00022475"/>
    </source>
</evidence>
<accession>A0A6P1MD69</accession>
<dbReference type="Pfam" id="PF02690">
    <property type="entry name" value="Na_Pi_cotrans"/>
    <property type="match status" value="2"/>
</dbReference>
<keyword evidence="4 6" id="KW-1133">Transmembrane helix</keyword>
<gene>
    <name evidence="8" type="ORF">Ami3637_00535</name>
</gene>
<dbReference type="InterPro" id="IPR003841">
    <property type="entry name" value="Na/Pi_transpt"/>
</dbReference>
<dbReference type="Proteomes" id="UP000463883">
    <property type="component" value="Chromosome"/>
</dbReference>
<feature type="transmembrane region" description="Helical" evidence="6">
    <location>
        <begin position="139"/>
        <end position="156"/>
    </location>
</feature>
<feature type="transmembrane region" description="Helical" evidence="6">
    <location>
        <begin position="109"/>
        <end position="127"/>
    </location>
</feature>
<evidence type="ECO:0000256" key="6">
    <source>
        <dbReference type="SAM" id="Phobius"/>
    </source>
</evidence>
<evidence type="ECO:0000256" key="5">
    <source>
        <dbReference type="ARBA" id="ARBA00023136"/>
    </source>
</evidence>
<dbReference type="InterPro" id="IPR026022">
    <property type="entry name" value="PhoU_dom"/>
</dbReference>
<dbReference type="GO" id="GO:0005436">
    <property type="term" value="F:sodium:phosphate symporter activity"/>
    <property type="evidence" value="ECO:0007669"/>
    <property type="project" value="InterPro"/>
</dbReference>
<comment type="subcellular location">
    <subcellularLocation>
        <location evidence="1">Cell membrane</location>
        <topology evidence="1">Multi-pass membrane protein</topology>
    </subcellularLocation>
</comment>
<dbReference type="EMBL" id="CP047591">
    <property type="protein sequence ID" value="QHI71073.1"/>
    <property type="molecule type" value="Genomic_DNA"/>
</dbReference>
<feature type="transmembrane region" description="Helical" evidence="6">
    <location>
        <begin position="177"/>
        <end position="200"/>
    </location>
</feature>
<dbReference type="NCBIfam" id="TIGR00704">
    <property type="entry name" value="NaPi_cotrn_rel"/>
    <property type="match status" value="1"/>
</dbReference>
<dbReference type="SUPFAM" id="SSF109755">
    <property type="entry name" value="PhoU-like"/>
    <property type="match status" value="1"/>
</dbReference>
<dbReference type="Gene3D" id="1.20.58.220">
    <property type="entry name" value="Phosphate transport system protein phou homolog 2, domain 2"/>
    <property type="match status" value="1"/>
</dbReference>
<evidence type="ECO:0000256" key="4">
    <source>
        <dbReference type="ARBA" id="ARBA00022989"/>
    </source>
</evidence>
<dbReference type="GO" id="GO:0044341">
    <property type="term" value="P:sodium-dependent phosphate transport"/>
    <property type="evidence" value="ECO:0007669"/>
    <property type="project" value="InterPro"/>
</dbReference>
<dbReference type="InterPro" id="IPR038078">
    <property type="entry name" value="PhoU-like_sf"/>
</dbReference>
<feature type="domain" description="PhoU" evidence="7">
    <location>
        <begin position="357"/>
        <end position="444"/>
    </location>
</feature>
<protein>
    <submittedName>
        <fullName evidence="8">Na/Pi cotransporter family protein</fullName>
    </submittedName>
</protein>